<feature type="region of interest" description="Disordered" evidence="2">
    <location>
        <begin position="1"/>
        <end position="21"/>
    </location>
</feature>
<dbReference type="PROSITE" id="PS50113">
    <property type="entry name" value="PAC"/>
    <property type="match status" value="1"/>
</dbReference>
<dbReference type="InterPro" id="IPR001610">
    <property type="entry name" value="PAC"/>
</dbReference>
<gene>
    <name evidence="4" type="ORF">GCM10009802_38270</name>
</gene>
<dbReference type="InterPro" id="IPR000014">
    <property type="entry name" value="PAS"/>
</dbReference>
<name>A0ABN2YPD8_9ACTN</name>
<feature type="domain" description="PAC" evidence="3">
    <location>
        <begin position="183"/>
        <end position="235"/>
    </location>
</feature>
<keyword evidence="5" id="KW-1185">Reference proteome</keyword>
<evidence type="ECO:0000256" key="1">
    <source>
        <dbReference type="ARBA" id="ARBA00022801"/>
    </source>
</evidence>
<dbReference type="InterPro" id="IPR001932">
    <property type="entry name" value="PPM-type_phosphatase-like_dom"/>
</dbReference>
<dbReference type="SMART" id="SM00086">
    <property type="entry name" value="PAC"/>
    <property type="match status" value="1"/>
</dbReference>
<comment type="caution">
    <text evidence="4">The sequence shown here is derived from an EMBL/GenBank/DDBJ whole genome shotgun (WGS) entry which is preliminary data.</text>
</comment>
<dbReference type="Gene3D" id="3.30.450.20">
    <property type="entry name" value="PAS domain"/>
    <property type="match status" value="1"/>
</dbReference>
<dbReference type="CDD" id="cd00130">
    <property type="entry name" value="PAS"/>
    <property type="match status" value="1"/>
</dbReference>
<dbReference type="InterPro" id="IPR035965">
    <property type="entry name" value="PAS-like_dom_sf"/>
</dbReference>
<evidence type="ECO:0000313" key="4">
    <source>
        <dbReference type="EMBL" id="GAA2130316.1"/>
    </source>
</evidence>
<dbReference type="InterPro" id="IPR000700">
    <property type="entry name" value="PAS-assoc_C"/>
</dbReference>
<dbReference type="InterPro" id="IPR036457">
    <property type="entry name" value="PPM-type-like_dom_sf"/>
</dbReference>
<dbReference type="Gene3D" id="3.60.40.10">
    <property type="entry name" value="PPM-type phosphatase domain"/>
    <property type="match status" value="1"/>
</dbReference>
<dbReference type="Pfam" id="PF08447">
    <property type="entry name" value="PAS_3"/>
    <property type="match status" value="1"/>
</dbReference>
<reference evidence="4 5" key="1">
    <citation type="journal article" date="2019" name="Int. J. Syst. Evol. Microbiol.">
        <title>The Global Catalogue of Microorganisms (GCM) 10K type strain sequencing project: providing services to taxonomists for standard genome sequencing and annotation.</title>
        <authorList>
            <consortium name="The Broad Institute Genomics Platform"/>
            <consortium name="The Broad Institute Genome Sequencing Center for Infectious Disease"/>
            <person name="Wu L."/>
            <person name="Ma J."/>
        </authorList>
    </citation>
    <scope>NUCLEOTIDE SEQUENCE [LARGE SCALE GENOMIC DNA]</scope>
    <source>
        <strain evidence="4 5">JCM 15481</strain>
    </source>
</reference>
<accession>A0ABN2YPD8</accession>
<feature type="region of interest" description="Disordered" evidence="2">
    <location>
        <begin position="84"/>
        <end position="125"/>
    </location>
</feature>
<dbReference type="RefSeq" id="WP_344291221.1">
    <property type="nucleotide sequence ID" value="NZ_BAAAPF010000130.1"/>
</dbReference>
<organism evidence="4 5">
    <name type="scientific">Streptomyces synnematoformans</name>
    <dbReference type="NCBI Taxonomy" id="415721"/>
    <lineage>
        <taxon>Bacteria</taxon>
        <taxon>Bacillati</taxon>
        <taxon>Actinomycetota</taxon>
        <taxon>Actinomycetes</taxon>
        <taxon>Kitasatosporales</taxon>
        <taxon>Streptomycetaceae</taxon>
        <taxon>Streptomyces</taxon>
    </lineage>
</organism>
<dbReference type="PANTHER" id="PTHR43156:SF2">
    <property type="entry name" value="STAGE II SPORULATION PROTEIN E"/>
    <property type="match status" value="1"/>
</dbReference>
<dbReference type="InterPro" id="IPR052016">
    <property type="entry name" value="Bact_Sigma-Reg"/>
</dbReference>
<dbReference type="SMART" id="SM00331">
    <property type="entry name" value="PP2C_SIG"/>
    <property type="match status" value="1"/>
</dbReference>
<evidence type="ECO:0000259" key="3">
    <source>
        <dbReference type="PROSITE" id="PS50113"/>
    </source>
</evidence>
<protein>
    <submittedName>
        <fullName evidence="4">PAS domain-containing protein</fullName>
    </submittedName>
</protein>
<dbReference type="Proteomes" id="UP001500443">
    <property type="component" value="Unassembled WGS sequence"/>
</dbReference>
<keyword evidence="1" id="KW-0378">Hydrolase</keyword>
<sequence length="489" mass="51211">MAAASRLPRTAGPTAAQQPERSAVATLLAQIARLRGSLEAVRRETVAAAGDAEAAELRWQRALCDLAARQLDFLTVQLGQLREGHPVERHGEGGDGRAGRSGGGPRGETGADPGQRARPRVGSAEWHLPSDEVDWSDDLYDIFGRDPGSGPLSLDDLPSWFDPADQPRLAAMVTDCLVDGRPIDGEFRIRRPDGAARTLHVVGEPVLDAGGATESMWTVVRDVTELHRGRQAVQESESVLQRERHFAHAERRIARELHESVLPPWHGAVHLPAGDPGALTVAGHHFPAAADTPVSGVWYDALPLPGGRTLLGVGDVAGRGVPAAAGMTMLVGALRGMALGGTAPGALLGGVNELLEVSAQPVLVGTVCCRYDAADRTLRWARAAHPPPLLFRGGAGRALAAPDGVLLGATADTSYEQVSEPLHAGDVVLLHTAGLGARGPEPARERLFALAPRFAAAPGAQDCLRAVVEEFGGGRRGDDACVLVAQVTG</sequence>
<proteinExistence type="predicted"/>
<dbReference type="PANTHER" id="PTHR43156">
    <property type="entry name" value="STAGE II SPORULATION PROTEIN E-RELATED"/>
    <property type="match status" value="1"/>
</dbReference>
<dbReference type="SUPFAM" id="SSF55785">
    <property type="entry name" value="PYP-like sensor domain (PAS domain)"/>
    <property type="match status" value="1"/>
</dbReference>
<feature type="compositionally biased region" description="Basic and acidic residues" evidence="2">
    <location>
        <begin position="84"/>
        <end position="98"/>
    </location>
</feature>
<dbReference type="Gene3D" id="2.10.70.100">
    <property type="match status" value="1"/>
</dbReference>
<evidence type="ECO:0000313" key="5">
    <source>
        <dbReference type="Proteomes" id="UP001500443"/>
    </source>
</evidence>
<dbReference type="Pfam" id="PF07228">
    <property type="entry name" value="SpoIIE"/>
    <property type="match status" value="1"/>
</dbReference>
<dbReference type="InterPro" id="IPR013655">
    <property type="entry name" value="PAS_fold_3"/>
</dbReference>
<dbReference type="EMBL" id="BAAAPF010000130">
    <property type="protein sequence ID" value="GAA2130316.1"/>
    <property type="molecule type" value="Genomic_DNA"/>
</dbReference>
<evidence type="ECO:0000256" key="2">
    <source>
        <dbReference type="SAM" id="MobiDB-lite"/>
    </source>
</evidence>